<dbReference type="Gene3D" id="3.40.630.30">
    <property type="match status" value="1"/>
</dbReference>
<sequence>MTSTLNFNLPIDFSRLQNDRLKLVPLEDNLEEWASAYIDDADANPQVFDWLTYGPFANAAEYIAWYNATSRNNPSELLLAIILKAGTITRKGRITGEITTTEVADGTFAGLCGIVSQPPDRATVDLGQLLVSRFHRTFVGTHANALLLHHCLDSVADSGLGLRRVQWQADASNEASVNAAKRLGFRLEGVIRWQQVVPVGKRGLEGARLPRVGWDGRELGPGRHTAMLSLCWDDWVDGGRELVDRLTKK</sequence>
<keyword evidence="3" id="KW-1185">Reference proteome</keyword>
<evidence type="ECO:0000259" key="1">
    <source>
        <dbReference type="Pfam" id="PF13302"/>
    </source>
</evidence>
<organism evidence="2 3">
    <name type="scientific">Apodospora peruviana</name>
    <dbReference type="NCBI Taxonomy" id="516989"/>
    <lineage>
        <taxon>Eukaryota</taxon>
        <taxon>Fungi</taxon>
        <taxon>Dikarya</taxon>
        <taxon>Ascomycota</taxon>
        <taxon>Pezizomycotina</taxon>
        <taxon>Sordariomycetes</taxon>
        <taxon>Sordariomycetidae</taxon>
        <taxon>Sordariales</taxon>
        <taxon>Lasiosphaeriaceae</taxon>
        <taxon>Apodospora</taxon>
    </lineage>
</organism>
<dbReference type="InterPro" id="IPR051908">
    <property type="entry name" value="Ribosomal_N-acetyltransferase"/>
</dbReference>
<protein>
    <submittedName>
        <fullName evidence="2">GNAT family acetyltransferase</fullName>
    </submittedName>
</protein>
<evidence type="ECO:0000313" key="2">
    <source>
        <dbReference type="EMBL" id="KAK3312368.1"/>
    </source>
</evidence>
<dbReference type="AlphaFoldDB" id="A0AAE0HT11"/>
<dbReference type="InterPro" id="IPR000182">
    <property type="entry name" value="GNAT_dom"/>
</dbReference>
<evidence type="ECO:0000313" key="3">
    <source>
        <dbReference type="Proteomes" id="UP001283341"/>
    </source>
</evidence>
<name>A0AAE0HT11_9PEZI</name>
<proteinExistence type="predicted"/>
<dbReference type="SUPFAM" id="SSF55729">
    <property type="entry name" value="Acyl-CoA N-acyltransferases (Nat)"/>
    <property type="match status" value="1"/>
</dbReference>
<dbReference type="Proteomes" id="UP001283341">
    <property type="component" value="Unassembled WGS sequence"/>
</dbReference>
<feature type="domain" description="N-acetyltransferase" evidence="1">
    <location>
        <begin position="20"/>
        <end position="186"/>
    </location>
</feature>
<dbReference type="PANTHER" id="PTHR43441:SF5">
    <property type="entry name" value="FAMILY ACETYLTRANSFERASE, PUTATIVE-RELATED"/>
    <property type="match status" value="1"/>
</dbReference>
<dbReference type="Pfam" id="PF13302">
    <property type="entry name" value="Acetyltransf_3"/>
    <property type="match status" value="1"/>
</dbReference>
<comment type="caution">
    <text evidence="2">The sequence shown here is derived from an EMBL/GenBank/DDBJ whole genome shotgun (WGS) entry which is preliminary data.</text>
</comment>
<dbReference type="PANTHER" id="PTHR43441">
    <property type="entry name" value="RIBOSOMAL-PROTEIN-SERINE ACETYLTRANSFERASE"/>
    <property type="match status" value="1"/>
</dbReference>
<gene>
    <name evidence="2" type="ORF">B0H66DRAFT_585072</name>
</gene>
<dbReference type="GO" id="GO:1990189">
    <property type="term" value="F:protein N-terminal-serine acetyltransferase activity"/>
    <property type="evidence" value="ECO:0007669"/>
    <property type="project" value="TreeGrafter"/>
</dbReference>
<dbReference type="EMBL" id="JAUEDM010000009">
    <property type="protein sequence ID" value="KAK3312368.1"/>
    <property type="molecule type" value="Genomic_DNA"/>
</dbReference>
<accession>A0AAE0HT11</accession>
<dbReference type="InterPro" id="IPR016181">
    <property type="entry name" value="Acyl_CoA_acyltransferase"/>
</dbReference>
<reference evidence="2" key="2">
    <citation type="submission" date="2023-06" db="EMBL/GenBank/DDBJ databases">
        <authorList>
            <consortium name="Lawrence Berkeley National Laboratory"/>
            <person name="Haridas S."/>
            <person name="Hensen N."/>
            <person name="Bonometti L."/>
            <person name="Westerberg I."/>
            <person name="Brannstrom I.O."/>
            <person name="Guillou S."/>
            <person name="Cros-Aarteil S."/>
            <person name="Calhoun S."/>
            <person name="Kuo A."/>
            <person name="Mondo S."/>
            <person name="Pangilinan J."/>
            <person name="Riley R."/>
            <person name="Labutti K."/>
            <person name="Andreopoulos B."/>
            <person name="Lipzen A."/>
            <person name="Chen C."/>
            <person name="Yanf M."/>
            <person name="Daum C."/>
            <person name="Ng V."/>
            <person name="Clum A."/>
            <person name="Steindorff A."/>
            <person name="Ohm R."/>
            <person name="Martin F."/>
            <person name="Silar P."/>
            <person name="Natvig D."/>
            <person name="Lalanne C."/>
            <person name="Gautier V."/>
            <person name="Ament-Velasquez S.L."/>
            <person name="Kruys A."/>
            <person name="Hutchinson M.I."/>
            <person name="Powell A.J."/>
            <person name="Barry K."/>
            <person name="Miller A.N."/>
            <person name="Grigoriev I.V."/>
            <person name="Debuchy R."/>
            <person name="Gladieux P."/>
            <person name="Thoren M.H."/>
            <person name="Johannesson H."/>
        </authorList>
    </citation>
    <scope>NUCLEOTIDE SEQUENCE</scope>
    <source>
        <strain evidence="2">CBS 118394</strain>
    </source>
</reference>
<dbReference type="GO" id="GO:0008999">
    <property type="term" value="F:protein-N-terminal-alanine acetyltransferase activity"/>
    <property type="evidence" value="ECO:0007669"/>
    <property type="project" value="TreeGrafter"/>
</dbReference>
<reference evidence="2" key="1">
    <citation type="journal article" date="2023" name="Mol. Phylogenet. Evol.">
        <title>Genome-scale phylogeny and comparative genomics of the fungal order Sordariales.</title>
        <authorList>
            <person name="Hensen N."/>
            <person name="Bonometti L."/>
            <person name="Westerberg I."/>
            <person name="Brannstrom I.O."/>
            <person name="Guillou S."/>
            <person name="Cros-Aarteil S."/>
            <person name="Calhoun S."/>
            <person name="Haridas S."/>
            <person name="Kuo A."/>
            <person name="Mondo S."/>
            <person name="Pangilinan J."/>
            <person name="Riley R."/>
            <person name="LaButti K."/>
            <person name="Andreopoulos B."/>
            <person name="Lipzen A."/>
            <person name="Chen C."/>
            <person name="Yan M."/>
            <person name="Daum C."/>
            <person name="Ng V."/>
            <person name="Clum A."/>
            <person name="Steindorff A."/>
            <person name="Ohm R.A."/>
            <person name="Martin F."/>
            <person name="Silar P."/>
            <person name="Natvig D.O."/>
            <person name="Lalanne C."/>
            <person name="Gautier V."/>
            <person name="Ament-Velasquez S.L."/>
            <person name="Kruys A."/>
            <person name="Hutchinson M.I."/>
            <person name="Powell A.J."/>
            <person name="Barry K."/>
            <person name="Miller A.N."/>
            <person name="Grigoriev I.V."/>
            <person name="Debuchy R."/>
            <person name="Gladieux P."/>
            <person name="Hiltunen Thoren M."/>
            <person name="Johannesson H."/>
        </authorList>
    </citation>
    <scope>NUCLEOTIDE SEQUENCE</scope>
    <source>
        <strain evidence="2">CBS 118394</strain>
    </source>
</reference>